<dbReference type="Proteomes" id="UP001501265">
    <property type="component" value="Unassembled WGS sequence"/>
</dbReference>
<evidence type="ECO:0000313" key="3">
    <source>
        <dbReference type="EMBL" id="GAA4805787.1"/>
    </source>
</evidence>
<name>A0ABP9C7P9_9ACTN</name>
<evidence type="ECO:0008006" key="5">
    <source>
        <dbReference type="Google" id="ProtNLM"/>
    </source>
</evidence>
<feature type="compositionally biased region" description="Basic and acidic residues" evidence="1">
    <location>
        <begin position="1"/>
        <end position="14"/>
    </location>
</feature>
<feature type="compositionally biased region" description="Pro residues" evidence="1">
    <location>
        <begin position="44"/>
        <end position="59"/>
    </location>
</feature>
<feature type="region of interest" description="Disordered" evidence="1">
    <location>
        <begin position="121"/>
        <end position="179"/>
    </location>
</feature>
<sequence length="336" mass="34744">MDEGQHYWNEETQRWESGAEGPRPAVPPPPPRPEAEWPTLPAGLAPPPDAPRIMPPPGTEPGWSGTEPGWSDPASGTEPGWSDPPPGRGRRKRTTWVSLLIGAATAGLLASLTVALVADDGDGDGDESGGRGPGASAPAATSTGPSAAGPSPAPSGYPGVSPAPGTPSPAGTGPAAGYLSFDDPEGFRIAVPPYWDRTAQDSEYGIDVVDFRSPGGDRKLQVFEVAESSPDESFRLLLSDSVPKPDGFVQRSLENLDDGLGFTGTMLEYTADSLAGEAEIGRWHVYDLRFVAADGNIYALAAYGPDAGGADGSDDELALLDAAFSWFCPPGTTCSA</sequence>
<feature type="compositionally biased region" description="Low complexity" evidence="1">
    <location>
        <begin position="134"/>
        <end position="177"/>
    </location>
</feature>
<reference evidence="4" key="1">
    <citation type="journal article" date="2019" name="Int. J. Syst. Evol. Microbiol.">
        <title>The Global Catalogue of Microorganisms (GCM) 10K type strain sequencing project: providing services to taxonomists for standard genome sequencing and annotation.</title>
        <authorList>
            <consortium name="The Broad Institute Genomics Platform"/>
            <consortium name="The Broad Institute Genome Sequencing Center for Infectious Disease"/>
            <person name="Wu L."/>
            <person name="Ma J."/>
        </authorList>
    </citation>
    <scope>NUCLEOTIDE SEQUENCE [LARGE SCALE GENOMIC DNA]</scope>
    <source>
        <strain evidence="4">JCM 18081</strain>
    </source>
</reference>
<keyword evidence="2" id="KW-1133">Transmembrane helix</keyword>
<proteinExistence type="predicted"/>
<evidence type="ECO:0000313" key="4">
    <source>
        <dbReference type="Proteomes" id="UP001501265"/>
    </source>
</evidence>
<feature type="region of interest" description="Disordered" evidence="1">
    <location>
        <begin position="1"/>
        <end position="91"/>
    </location>
</feature>
<accession>A0ABP9C7P9</accession>
<organism evidence="3 4">
    <name type="scientific">Streptomyces ziwulingensis</name>
    <dbReference type="NCBI Taxonomy" id="1045501"/>
    <lineage>
        <taxon>Bacteria</taxon>
        <taxon>Bacillati</taxon>
        <taxon>Actinomycetota</taxon>
        <taxon>Actinomycetes</taxon>
        <taxon>Kitasatosporales</taxon>
        <taxon>Streptomycetaceae</taxon>
        <taxon>Streptomyces</taxon>
    </lineage>
</organism>
<comment type="caution">
    <text evidence="3">The sequence shown here is derived from an EMBL/GenBank/DDBJ whole genome shotgun (WGS) entry which is preliminary data.</text>
</comment>
<keyword evidence="2" id="KW-0812">Transmembrane</keyword>
<gene>
    <name evidence="3" type="ORF">GCM10023220_39430</name>
</gene>
<dbReference type="RefSeq" id="WP_345621149.1">
    <property type="nucleotide sequence ID" value="NZ_BAABIG010000038.1"/>
</dbReference>
<evidence type="ECO:0000256" key="2">
    <source>
        <dbReference type="SAM" id="Phobius"/>
    </source>
</evidence>
<evidence type="ECO:0000256" key="1">
    <source>
        <dbReference type="SAM" id="MobiDB-lite"/>
    </source>
</evidence>
<feature type="transmembrane region" description="Helical" evidence="2">
    <location>
        <begin position="96"/>
        <end position="118"/>
    </location>
</feature>
<dbReference type="EMBL" id="BAABIG010000038">
    <property type="protein sequence ID" value="GAA4805787.1"/>
    <property type="molecule type" value="Genomic_DNA"/>
</dbReference>
<protein>
    <recommendedName>
        <fullName evidence="5">Serine/arginine repetitive matrix protein 2</fullName>
    </recommendedName>
</protein>
<keyword evidence="4" id="KW-1185">Reference proteome</keyword>
<keyword evidence="2" id="KW-0472">Membrane</keyword>